<dbReference type="STRING" id="148818.A0A4Q9LDA3"/>
<reference evidence="2 3" key="1">
    <citation type="submission" date="2017-12" db="EMBL/GenBank/DDBJ databases">
        <authorList>
            <person name="Pombert J.-F."/>
            <person name="Haag K.L."/>
            <person name="Ebert D."/>
        </authorList>
    </citation>
    <scope>NUCLEOTIDE SEQUENCE [LARGE SCALE GENOMIC DNA]</scope>
    <source>
        <strain evidence="2">BE-OM-2</strain>
    </source>
</reference>
<organism evidence="2 3">
    <name type="scientific">Hamiltosporidium magnivora</name>
    <dbReference type="NCBI Taxonomy" id="148818"/>
    <lineage>
        <taxon>Eukaryota</taxon>
        <taxon>Fungi</taxon>
        <taxon>Fungi incertae sedis</taxon>
        <taxon>Microsporidia</taxon>
        <taxon>Dubosqiidae</taxon>
        <taxon>Hamiltosporidium</taxon>
    </lineage>
</organism>
<proteinExistence type="inferred from homology"/>
<comment type="similarity">
    <text evidence="1">Belongs to the MYG1 family.</text>
</comment>
<dbReference type="PANTHER" id="PTHR11215">
    <property type="entry name" value="METAL DEPENDENT HYDROLASE - RELATED"/>
    <property type="match status" value="1"/>
</dbReference>
<evidence type="ECO:0000313" key="2">
    <source>
        <dbReference type="EMBL" id="TBU05953.1"/>
    </source>
</evidence>
<evidence type="ECO:0000313" key="3">
    <source>
        <dbReference type="Proteomes" id="UP000291404"/>
    </source>
</evidence>
<gene>
    <name evidence="2" type="ORF">CWI36_0544p0010</name>
</gene>
<keyword evidence="3" id="KW-1185">Reference proteome</keyword>
<comment type="caution">
    <text evidence="2">The sequence shown here is derived from an EMBL/GenBank/DDBJ whole genome shotgun (WGS) entry which is preliminary data.</text>
</comment>
<dbReference type="VEuPathDB" id="MicrosporidiaDB:CWI39_0498p0010"/>
<dbReference type="InterPro" id="IPR003226">
    <property type="entry name" value="MYG1_exonuclease"/>
</dbReference>
<dbReference type="VEuPathDB" id="MicrosporidiaDB:CWI36_0544p0010"/>
<dbReference type="PANTHER" id="PTHR11215:SF1">
    <property type="entry name" value="MYG1 EXONUCLEASE"/>
    <property type="match status" value="1"/>
</dbReference>
<dbReference type="GO" id="GO:0005737">
    <property type="term" value="C:cytoplasm"/>
    <property type="evidence" value="ECO:0007669"/>
    <property type="project" value="TreeGrafter"/>
</dbReference>
<dbReference type="Proteomes" id="UP000291404">
    <property type="component" value="Unassembled WGS sequence"/>
</dbReference>
<dbReference type="EMBL" id="PITI01000544">
    <property type="protein sequence ID" value="TBU05953.1"/>
    <property type="molecule type" value="Genomic_DNA"/>
</dbReference>
<evidence type="ECO:0000256" key="1">
    <source>
        <dbReference type="ARBA" id="ARBA00010105"/>
    </source>
</evidence>
<protein>
    <submittedName>
        <fullName evidence="2">UPF0160 domain-containing protein</fullName>
    </submittedName>
</protein>
<dbReference type="GO" id="GO:0005634">
    <property type="term" value="C:nucleus"/>
    <property type="evidence" value="ECO:0007669"/>
    <property type="project" value="TreeGrafter"/>
</dbReference>
<accession>A0A4Q9LDA3</accession>
<name>A0A4Q9LDA3_9MICR</name>
<dbReference type="AlphaFoldDB" id="A0A4Q9LDA3"/>
<dbReference type="Pfam" id="PF03690">
    <property type="entry name" value="MYG1_exonuc"/>
    <property type="match status" value="1"/>
</dbReference>
<sequence length="301" mass="34960">MLLATHNGLFHYDEVLATAILKKIYPDAKIMRTRNIKLLSTADIVYDVGDAYDASRHRYDHHQISFDERFSEKYTIKMSSCGLIFKHFHERLLEKYGLYLDSKYYNFMVDEIYASYFLYADGMDNGIDIFDNSIAVRTFSNVMYELAKLNSNYNDGFYEALSVVSKDLEQFLTFKIKYWLPSLEILVSEMEKQSGDIFFTKQNDFSAETAFVAEKILNKDFKFAVCEVESNNFRIYAFQVERYKFKSKIALRKEWRGLRGEELKNVCKIEGCVFVHATGFTGGNETLKGAIKMCNGSLGYI</sequence>